<keyword evidence="5" id="KW-0539">Nucleus</keyword>
<dbReference type="PANTHER" id="PTHR23043">
    <property type="entry name" value="HYPOXIA-INDUCIBLE FACTOR 1 ALPHA"/>
    <property type="match status" value="1"/>
</dbReference>
<evidence type="ECO:0000256" key="3">
    <source>
        <dbReference type="ARBA" id="ARBA00023125"/>
    </source>
</evidence>
<comment type="subcellular location">
    <subcellularLocation>
        <location evidence="1">Nucleus</location>
    </subcellularLocation>
</comment>
<dbReference type="GO" id="GO:0071456">
    <property type="term" value="P:cellular response to hypoxia"/>
    <property type="evidence" value="ECO:0007669"/>
    <property type="project" value="TreeGrafter"/>
</dbReference>
<dbReference type="Proteomes" id="UP001159042">
    <property type="component" value="Unassembled WGS sequence"/>
</dbReference>
<dbReference type="AlphaFoldDB" id="A0AAV8WCI3"/>
<keyword evidence="8" id="KW-1185">Reference proteome</keyword>
<proteinExistence type="predicted"/>
<evidence type="ECO:0000313" key="8">
    <source>
        <dbReference type="Proteomes" id="UP001159042"/>
    </source>
</evidence>
<dbReference type="EMBL" id="JANEYG010000003">
    <property type="protein sequence ID" value="KAJ8924027.1"/>
    <property type="molecule type" value="Genomic_DNA"/>
</dbReference>
<evidence type="ECO:0000256" key="4">
    <source>
        <dbReference type="ARBA" id="ARBA00023163"/>
    </source>
</evidence>
<dbReference type="GO" id="GO:0000981">
    <property type="term" value="F:DNA-binding transcription factor activity, RNA polymerase II-specific"/>
    <property type="evidence" value="ECO:0007669"/>
    <property type="project" value="TreeGrafter"/>
</dbReference>
<protein>
    <recommendedName>
        <fullName evidence="6">PAS fold-3 domain-containing protein</fullName>
    </recommendedName>
</protein>
<keyword evidence="2" id="KW-0805">Transcription regulation</keyword>
<dbReference type="InterPro" id="IPR013655">
    <property type="entry name" value="PAS_fold_3"/>
</dbReference>
<keyword evidence="4" id="KW-0804">Transcription</keyword>
<gene>
    <name evidence="7" type="ORF">NQ315_006804</name>
</gene>
<evidence type="ECO:0000313" key="7">
    <source>
        <dbReference type="EMBL" id="KAJ8924027.1"/>
    </source>
</evidence>
<dbReference type="SUPFAM" id="SSF55785">
    <property type="entry name" value="PYP-like sensor domain (PAS domain)"/>
    <property type="match status" value="1"/>
</dbReference>
<dbReference type="Gene3D" id="3.30.450.20">
    <property type="entry name" value="PAS domain"/>
    <property type="match status" value="1"/>
</dbReference>
<comment type="caution">
    <text evidence="7">The sequence shown here is derived from an EMBL/GenBank/DDBJ whole genome shotgun (WGS) entry which is preliminary data.</text>
</comment>
<dbReference type="GO" id="GO:0010557">
    <property type="term" value="P:positive regulation of macromolecule biosynthetic process"/>
    <property type="evidence" value="ECO:0007669"/>
    <property type="project" value="UniProtKB-ARBA"/>
</dbReference>
<dbReference type="GO" id="GO:0000977">
    <property type="term" value="F:RNA polymerase II transcription regulatory region sequence-specific DNA binding"/>
    <property type="evidence" value="ECO:0007669"/>
    <property type="project" value="TreeGrafter"/>
</dbReference>
<dbReference type="InterPro" id="IPR000014">
    <property type="entry name" value="PAS"/>
</dbReference>
<evidence type="ECO:0000256" key="1">
    <source>
        <dbReference type="ARBA" id="ARBA00004123"/>
    </source>
</evidence>
<dbReference type="InterPro" id="IPR001610">
    <property type="entry name" value="PAC"/>
</dbReference>
<reference evidence="7 8" key="1">
    <citation type="journal article" date="2023" name="Insect Mol. Biol.">
        <title>Genome sequencing provides insights into the evolution of gene families encoding plant cell wall-degrading enzymes in longhorned beetles.</title>
        <authorList>
            <person name="Shin N.R."/>
            <person name="Okamura Y."/>
            <person name="Kirsch R."/>
            <person name="Pauchet Y."/>
        </authorList>
    </citation>
    <scope>NUCLEOTIDE SEQUENCE [LARGE SCALE GENOMIC DNA]</scope>
    <source>
        <strain evidence="7">EAD_L_NR</strain>
    </source>
</reference>
<dbReference type="SMART" id="SM00086">
    <property type="entry name" value="PAC"/>
    <property type="match status" value="1"/>
</dbReference>
<sequence length="89" mass="10093">MSLLSTVFAKGQCETNRYRFLAKTGGYAWVVTQATLIYDKMQKPQSVVCVNYVIRKLENGKVLLTNTTDGSEIIRAYTWQVLSVKINNL</sequence>
<dbReference type="GO" id="GO:0005634">
    <property type="term" value="C:nucleus"/>
    <property type="evidence" value="ECO:0007669"/>
    <property type="project" value="UniProtKB-SubCell"/>
</dbReference>
<keyword evidence="3" id="KW-0238">DNA-binding</keyword>
<dbReference type="PANTHER" id="PTHR23043:SF17">
    <property type="entry name" value="PROTEIN SIMILAR"/>
    <property type="match status" value="1"/>
</dbReference>
<evidence type="ECO:0000256" key="5">
    <source>
        <dbReference type="ARBA" id="ARBA00023242"/>
    </source>
</evidence>
<evidence type="ECO:0000259" key="6">
    <source>
        <dbReference type="Pfam" id="PF08447"/>
    </source>
</evidence>
<dbReference type="InterPro" id="IPR035965">
    <property type="entry name" value="PAS-like_dom_sf"/>
</dbReference>
<dbReference type="Pfam" id="PF08447">
    <property type="entry name" value="PAS_3"/>
    <property type="match status" value="1"/>
</dbReference>
<organism evidence="7 8">
    <name type="scientific">Exocentrus adspersus</name>
    <dbReference type="NCBI Taxonomy" id="1586481"/>
    <lineage>
        <taxon>Eukaryota</taxon>
        <taxon>Metazoa</taxon>
        <taxon>Ecdysozoa</taxon>
        <taxon>Arthropoda</taxon>
        <taxon>Hexapoda</taxon>
        <taxon>Insecta</taxon>
        <taxon>Pterygota</taxon>
        <taxon>Neoptera</taxon>
        <taxon>Endopterygota</taxon>
        <taxon>Coleoptera</taxon>
        <taxon>Polyphaga</taxon>
        <taxon>Cucujiformia</taxon>
        <taxon>Chrysomeloidea</taxon>
        <taxon>Cerambycidae</taxon>
        <taxon>Lamiinae</taxon>
        <taxon>Acanthocinini</taxon>
        <taxon>Exocentrus</taxon>
    </lineage>
</organism>
<accession>A0AAV8WCI3</accession>
<dbReference type="CDD" id="cd00130">
    <property type="entry name" value="PAS"/>
    <property type="match status" value="1"/>
</dbReference>
<evidence type="ECO:0000256" key="2">
    <source>
        <dbReference type="ARBA" id="ARBA00023015"/>
    </source>
</evidence>
<feature type="domain" description="PAS fold-3" evidence="6">
    <location>
        <begin position="6"/>
        <end position="51"/>
    </location>
</feature>
<name>A0AAV8WCI3_9CUCU</name>